<proteinExistence type="predicted"/>
<reference evidence="1 2" key="1">
    <citation type="submission" date="2024-11" db="EMBL/GenBank/DDBJ databases">
        <title>A near-complete genome assembly of Cinchona calisaya.</title>
        <authorList>
            <person name="Lian D.C."/>
            <person name="Zhao X.W."/>
            <person name="Wei L."/>
        </authorList>
    </citation>
    <scope>NUCLEOTIDE SEQUENCE [LARGE SCALE GENOMIC DNA]</scope>
    <source>
        <tissue evidence="1">Nenye</tissue>
    </source>
</reference>
<dbReference type="Gene3D" id="3.80.10.10">
    <property type="entry name" value="Ribonuclease Inhibitor"/>
    <property type="match status" value="1"/>
</dbReference>
<dbReference type="AlphaFoldDB" id="A0ABD2YTM5"/>
<sequence length="252" mass="28964">MPISVIGILEYSLVEASPRTVPSHLRNPSIVRRVLPQSLAPRDPQTLSTITFSSCTKEVFSIMPHLKKVGISETKEEYNSDGSSECLKNLVNLFELETLKCSFYRVNREAQNLYSYALPSNLKKLTLIGSFLLWENMAFVAMLPNVKTLKLKSYAFQEPKWELTTEVFRCLKQLLIDNTILVHWEATNTDGFPCLEHLVLRSCKSLEEILSDVLDCILNRIELHYYSEFAEKSAREYEEQYGGLDVVIRSDW</sequence>
<dbReference type="PANTHER" id="PTHR15140:SF37">
    <property type="entry name" value="UBIQUITIN-LIKE DOMAIN-CONTAINING PROTEIN"/>
    <property type="match status" value="1"/>
</dbReference>
<evidence type="ECO:0000313" key="1">
    <source>
        <dbReference type="EMBL" id="KAL3510687.1"/>
    </source>
</evidence>
<dbReference type="Proteomes" id="UP001630127">
    <property type="component" value="Unassembled WGS sequence"/>
</dbReference>
<protein>
    <submittedName>
        <fullName evidence="1">Uncharacterized protein</fullName>
    </submittedName>
</protein>
<dbReference type="SUPFAM" id="SSF52058">
    <property type="entry name" value="L domain-like"/>
    <property type="match status" value="1"/>
</dbReference>
<dbReference type="InterPro" id="IPR032675">
    <property type="entry name" value="LRR_dom_sf"/>
</dbReference>
<gene>
    <name evidence="1" type="ORF">ACH5RR_030088</name>
</gene>
<evidence type="ECO:0000313" key="2">
    <source>
        <dbReference type="Proteomes" id="UP001630127"/>
    </source>
</evidence>
<organism evidence="1 2">
    <name type="scientific">Cinchona calisaya</name>
    <dbReference type="NCBI Taxonomy" id="153742"/>
    <lineage>
        <taxon>Eukaryota</taxon>
        <taxon>Viridiplantae</taxon>
        <taxon>Streptophyta</taxon>
        <taxon>Embryophyta</taxon>
        <taxon>Tracheophyta</taxon>
        <taxon>Spermatophyta</taxon>
        <taxon>Magnoliopsida</taxon>
        <taxon>eudicotyledons</taxon>
        <taxon>Gunneridae</taxon>
        <taxon>Pentapetalae</taxon>
        <taxon>asterids</taxon>
        <taxon>lamiids</taxon>
        <taxon>Gentianales</taxon>
        <taxon>Rubiaceae</taxon>
        <taxon>Cinchonoideae</taxon>
        <taxon>Cinchoneae</taxon>
        <taxon>Cinchona</taxon>
    </lineage>
</organism>
<dbReference type="PANTHER" id="PTHR15140">
    <property type="entry name" value="TUBULIN-SPECIFIC CHAPERONE E"/>
    <property type="match status" value="1"/>
</dbReference>
<name>A0ABD2YTM5_9GENT</name>
<keyword evidence="2" id="KW-1185">Reference proteome</keyword>
<accession>A0ABD2YTM5</accession>
<comment type="caution">
    <text evidence="1">The sequence shown here is derived from an EMBL/GenBank/DDBJ whole genome shotgun (WGS) entry which is preliminary data.</text>
</comment>
<dbReference type="EMBL" id="JBJUIK010000012">
    <property type="protein sequence ID" value="KAL3510687.1"/>
    <property type="molecule type" value="Genomic_DNA"/>
</dbReference>